<dbReference type="Proteomes" id="UP000270626">
    <property type="component" value="Unassembled WGS sequence"/>
</dbReference>
<gene>
    <name evidence="1" type="ORF">DFR40_0272</name>
</gene>
<dbReference type="RefSeq" id="WP_121456694.1">
    <property type="nucleotide sequence ID" value="NZ_RBXP01000002.1"/>
</dbReference>
<evidence type="ECO:0000313" key="1">
    <source>
        <dbReference type="EMBL" id="RKT62935.1"/>
    </source>
</evidence>
<keyword evidence="2" id="KW-1185">Reference proteome</keyword>
<protein>
    <submittedName>
        <fullName evidence="1">Uncharacterized protein</fullName>
    </submittedName>
</protein>
<accession>A0A495WQ95</accession>
<evidence type="ECO:0000313" key="2">
    <source>
        <dbReference type="Proteomes" id="UP000270626"/>
    </source>
</evidence>
<proteinExistence type="predicted"/>
<reference evidence="1 2" key="1">
    <citation type="submission" date="2018-10" db="EMBL/GenBank/DDBJ databases">
        <title>Genomic Encyclopedia of Type Strains, Phase IV (KMG-IV): sequencing the most valuable type-strain genomes for metagenomic binning, comparative biology and taxonomic classification.</title>
        <authorList>
            <person name="Goeker M."/>
        </authorList>
    </citation>
    <scope>NUCLEOTIDE SEQUENCE [LARGE SCALE GENOMIC DNA]</scope>
    <source>
        <strain evidence="1 2">DSM 23841</strain>
    </source>
</reference>
<dbReference type="AlphaFoldDB" id="A0A495WQ95"/>
<organism evidence="1 2">
    <name type="scientific">Azonexus fungiphilus</name>
    <dbReference type="NCBI Taxonomy" id="146940"/>
    <lineage>
        <taxon>Bacteria</taxon>
        <taxon>Pseudomonadati</taxon>
        <taxon>Pseudomonadota</taxon>
        <taxon>Betaproteobacteria</taxon>
        <taxon>Rhodocyclales</taxon>
        <taxon>Azonexaceae</taxon>
        <taxon>Azonexus</taxon>
    </lineage>
</organism>
<dbReference type="EMBL" id="RBXP01000002">
    <property type="protein sequence ID" value="RKT62935.1"/>
    <property type="molecule type" value="Genomic_DNA"/>
</dbReference>
<sequence length="163" mass="18656">MEYTLDFEYTHVLRSEIIGMDSDVEALEKSIRHLALSKTELNREQFRAGILEIAYARAPALLIKRSNGYFCVGNPLNLDLAKTLFQGDEKVPALVFSKKRMEKREKLLVFTADLLIPHVLYRSRHGLPKALFDLCQELDREDASPLREISAKTFRKATGFAIK</sequence>
<name>A0A495WQ95_9RHOO</name>
<comment type="caution">
    <text evidence="1">The sequence shown here is derived from an EMBL/GenBank/DDBJ whole genome shotgun (WGS) entry which is preliminary data.</text>
</comment>